<dbReference type="AlphaFoldDB" id="A0A6G0QV45"/>
<dbReference type="InterPro" id="IPR000953">
    <property type="entry name" value="Chromo/chromo_shadow_dom"/>
</dbReference>
<dbReference type="Gene3D" id="2.40.50.40">
    <property type="match status" value="1"/>
</dbReference>
<reference evidence="5 6" key="1">
    <citation type="submission" date="2018-09" db="EMBL/GenBank/DDBJ databases">
        <title>Genomic investigation of the strawberry pathogen Phytophthora fragariae indicates pathogenicity is determined by transcriptional variation in three key races.</title>
        <authorList>
            <person name="Adams T.M."/>
            <person name="Armitage A.D."/>
            <person name="Sobczyk M.K."/>
            <person name="Bates H.J."/>
            <person name="Dunwell J.M."/>
            <person name="Nellist C.F."/>
            <person name="Harrison R.J."/>
        </authorList>
    </citation>
    <scope>NUCLEOTIDE SEQUENCE [LARGE SCALE GENOMIC DNA]</scope>
    <source>
        <strain evidence="5 6">NOV-77</strain>
    </source>
</reference>
<proteinExistence type="predicted"/>
<feature type="domain" description="Chromo" evidence="4">
    <location>
        <begin position="196"/>
        <end position="253"/>
    </location>
</feature>
<dbReference type="PROSITE" id="PS50013">
    <property type="entry name" value="CHROMO_2"/>
    <property type="match status" value="1"/>
</dbReference>
<dbReference type="InterPro" id="IPR051219">
    <property type="entry name" value="Heterochromatin_chromo-domain"/>
</dbReference>
<feature type="compositionally biased region" description="Pro residues" evidence="3">
    <location>
        <begin position="176"/>
        <end position="186"/>
    </location>
</feature>
<keyword evidence="2" id="KW-0539">Nucleus</keyword>
<evidence type="ECO:0000256" key="2">
    <source>
        <dbReference type="ARBA" id="ARBA00023242"/>
    </source>
</evidence>
<dbReference type="EMBL" id="QXFY01002035">
    <property type="protein sequence ID" value="KAE9304277.1"/>
    <property type="molecule type" value="Genomic_DNA"/>
</dbReference>
<dbReference type="PROSITE" id="PS00598">
    <property type="entry name" value="CHROMO_1"/>
    <property type="match status" value="1"/>
</dbReference>
<dbReference type="InterPro" id="IPR023780">
    <property type="entry name" value="Chromo_domain"/>
</dbReference>
<evidence type="ECO:0000256" key="1">
    <source>
        <dbReference type="ARBA" id="ARBA00004123"/>
    </source>
</evidence>
<comment type="caution">
    <text evidence="5">The sequence shown here is derived from an EMBL/GenBank/DDBJ whole genome shotgun (WGS) entry which is preliminary data.</text>
</comment>
<dbReference type="Proteomes" id="UP000486351">
    <property type="component" value="Unassembled WGS sequence"/>
</dbReference>
<evidence type="ECO:0000259" key="4">
    <source>
        <dbReference type="PROSITE" id="PS50013"/>
    </source>
</evidence>
<dbReference type="SUPFAM" id="SSF54160">
    <property type="entry name" value="Chromo domain-like"/>
    <property type="match status" value="1"/>
</dbReference>
<accession>A0A6G0QV45</accession>
<organism evidence="5 6">
    <name type="scientific">Phytophthora fragariae</name>
    <dbReference type="NCBI Taxonomy" id="53985"/>
    <lineage>
        <taxon>Eukaryota</taxon>
        <taxon>Sar</taxon>
        <taxon>Stramenopiles</taxon>
        <taxon>Oomycota</taxon>
        <taxon>Peronosporomycetes</taxon>
        <taxon>Peronosporales</taxon>
        <taxon>Peronosporaceae</taxon>
        <taxon>Phytophthora</taxon>
    </lineage>
</organism>
<sequence>MATHPPFYVGFFKPYHQGGLLSLWSDWVAEYCWKAFAVIRTSSSEGSGAESGAGAGARAATRRASWASKILTRSYRVRIQSRCRSKTWRTDASFFSRCEHQVCKRTASSSSYRGKSHTRSRRKSKYRRTFWSFSRRASASGREREAPGVADRTQQRVEGPPGQGVSQSVDAERLGPTPPPLRAPPPLLGDEGVLYYHVEKLLKRRGRSGQYQYLVKWRGYPSSRNSWEPGARLEEDCADLVAAFERAHGPGRC</sequence>
<dbReference type="GO" id="GO:0005634">
    <property type="term" value="C:nucleus"/>
    <property type="evidence" value="ECO:0007669"/>
    <property type="project" value="UniProtKB-SubCell"/>
</dbReference>
<protein>
    <recommendedName>
        <fullName evidence="4">Chromo domain-containing protein</fullName>
    </recommendedName>
</protein>
<evidence type="ECO:0000313" key="5">
    <source>
        <dbReference type="EMBL" id="KAE9304277.1"/>
    </source>
</evidence>
<comment type="subcellular location">
    <subcellularLocation>
        <location evidence="1">Nucleus</location>
    </subcellularLocation>
</comment>
<gene>
    <name evidence="5" type="ORF">PF008_g22010</name>
</gene>
<dbReference type="InterPro" id="IPR023779">
    <property type="entry name" value="Chromodomain_CS"/>
</dbReference>
<dbReference type="Pfam" id="PF00385">
    <property type="entry name" value="Chromo"/>
    <property type="match status" value="1"/>
</dbReference>
<dbReference type="PANTHER" id="PTHR22812">
    <property type="entry name" value="CHROMOBOX PROTEIN"/>
    <property type="match status" value="1"/>
</dbReference>
<evidence type="ECO:0000313" key="6">
    <source>
        <dbReference type="Proteomes" id="UP000486351"/>
    </source>
</evidence>
<dbReference type="SMART" id="SM00298">
    <property type="entry name" value="CHROMO"/>
    <property type="match status" value="1"/>
</dbReference>
<dbReference type="InterPro" id="IPR016197">
    <property type="entry name" value="Chromo-like_dom_sf"/>
</dbReference>
<name>A0A6G0QV45_9STRA</name>
<evidence type="ECO:0000256" key="3">
    <source>
        <dbReference type="SAM" id="MobiDB-lite"/>
    </source>
</evidence>
<feature type="region of interest" description="Disordered" evidence="3">
    <location>
        <begin position="137"/>
        <end position="186"/>
    </location>
</feature>